<dbReference type="NCBIfam" id="TIGR00621">
    <property type="entry name" value="ssb"/>
    <property type="match status" value="1"/>
</dbReference>
<protein>
    <recommendedName>
        <fullName evidence="2 3">Single-stranded DNA-binding protein</fullName>
        <shortName evidence="2">SSB</shortName>
    </recommendedName>
</protein>
<accession>A0A142EQH3</accession>
<proteinExistence type="inferred from homology"/>
<keyword evidence="1 2" id="KW-0238">DNA-binding</keyword>
<dbReference type="PANTHER" id="PTHR10302">
    <property type="entry name" value="SINGLE-STRANDED DNA-BINDING PROTEIN"/>
    <property type="match status" value="1"/>
</dbReference>
<dbReference type="GO" id="GO:0003697">
    <property type="term" value="F:single-stranded DNA binding"/>
    <property type="evidence" value="ECO:0007669"/>
    <property type="project" value="UniProtKB-UniRule"/>
</dbReference>
<dbReference type="PANTHER" id="PTHR10302:SF0">
    <property type="entry name" value="SINGLE-STRANDED DNA-BINDING PROTEIN, MITOCHONDRIAL"/>
    <property type="match status" value="1"/>
</dbReference>
<dbReference type="PATRIC" id="fig|1727163.4.peg.2735"/>
<dbReference type="PIRSF" id="PIRSF002070">
    <property type="entry name" value="SSB"/>
    <property type="match status" value="1"/>
</dbReference>
<evidence type="ECO:0000256" key="1">
    <source>
        <dbReference type="ARBA" id="ARBA00023125"/>
    </source>
</evidence>
<dbReference type="GO" id="GO:0006260">
    <property type="term" value="P:DNA replication"/>
    <property type="evidence" value="ECO:0007669"/>
    <property type="project" value="InterPro"/>
</dbReference>
<dbReference type="KEGG" id="alm:AO498_13100"/>
<dbReference type="EMBL" id="CP012836">
    <property type="protein sequence ID" value="AMQ57378.1"/>
    <property type="molecule type" value="Genomic_DNA"/>
</dbReference>
<dbReference type="InterPro" id="IPR000424">
    <property type="entry name" value="Primosome_PriB/ssb"/>
</dbReference>
<dbReference type="InterPro" id="IPR012340">
    <property type="entry name" value="NA-bd_OB-fold"/>
</dbReference>
<evidence type="ECO:0000313" key="4">
    <source>
        <dbReference type="EMBL" id="AMQ57378.1"/>
    </source>
</evidence>
<reference evidence="4 5" key="2">
    <citation type="journal article" date="2016" name="Genome Announc.">
        <title>Complete Genome Sequence of Algoriphagus sp. Strain M8-2, Isolated from a Brackish Lake.</title>
        <authorList>
            <person name="Muraguchi Y."/>
            <person name="Kushimoto K."/>
            <person name="Ohtsubo Y."/>
            <person name="Suzuki T."/>
            <person name="Dohra H."/>
            <person name="Kimbara K."/>
            <person name="Shintani M."/>
        </authorList>
    </citation>
    <scope>NUCLEOTIDE SEQUENCE [LARGE SCALE GENOMIC DNA]</scope>
    <source>
        <strain evidence="4 5">M8-2</strain>
    </source>
</reference>
<dbReference type="HAMAP" id="MF_00984">
    <property type="entry name" value="SSB"/>
    <property type="match status" value="1"/>
</dbReference>
<dbReference type="CDD" id="cd04496">
    <property type="entry name" value="SSB_OBF"/>
    <property type="match status" value="1"/>
</dbReference>
<dbReference type="RefSeq" id="WP_067548478.1">
    <property type="nucleotide sequence ID" value="NZ_CP012836.1"/>
</dbReference>
<name>A0A142EQH3_9BACT</name>
<dbReference type="Proteomes" id="UP000073816">
    <property type="component" value="Chromosome"/>
</dbReference>
<evidence type="ECO:0000256" key="3">
    <source>
        <dbReference type="PIRNR" id="PIRNR002070"/>
    </source>
</evidence>
<dbReference type="OrthoDB" id="9809878at2"/>
<dbReference type="PROSITE" id="PS50935">
    <property type="entry name" value="SSB"/>
    <property type="match status" value="1"/>
</dbReference>
<dbReference type="InterPro" id="IPR011344">
    <property type="entry name" value="ssDNA-bd"/>
</dbReference>
<dbReference type="Gene3D" id="2.40.50.140">
    <property type="entry name" value="Nucleic acid-binding proteins"/>
    <property type="match status" value="1"/>
</dbReference>
<dbReference type="STRING" id="1727163.AO498_13100"/>
<dbReference type="GO" id="GO:0009295">
    <property type="term" value="C:nucleoid"/>
    <property type="evidence" value="ECO:0007669"/>
    <property type="project" value="TreeGrafter"/>
</dbReference>
<evidence type="ECO:0000256" key="2">
    <source>
        <dbReference type="HAMAP-Rule" id="MF_00984"/>
    </source>
</evidence>
<dbReference type="Pfam" id="PF00436">
    <property type="entry name" value="SSB"/>
    <property type="match status" value="1"/>
</dbReference>
<sequence length="128" mass="14231">MNALRNKVQLIGRLGAKVEIKNLENGKIVGNVNIATDEVYRNAKGEKITETTWTHLVIWGKNAEILEKYTDKGSEIAIEGKLSNRSYTDKNGEKKYITEVVVNEILLLGGGPKAEKAQFEKAEADLPF</sequence>
<organism evidence="4 5">
    <name type="scientific">Algoriphagus sanaruensis</name>
    <dbReference type="NCBI Taxonomy" id="1727163"/>
    <lineage>
        <taxon>Bacteria</taxon>
        <taxon>Pseudomonadati</taxon>
        <taxon>Bacteroidota</taxon>
        <taxon>Cytophagia</taxon>
        <taxon>Cytophagales</taxon>
        <taxon>Cyclobacteriaceae</taxon>
        <taxon>Algoriphagus</taxon>
    </lineage>
</organism>
<comment type="caution">
    <text evidence="2">Lacks conserved residue(s) required for the propagation of feature annotation.</text>
</comment>
<reference evidence="5" key="1">
    <citation type="submission" date="2015-09" db="EMBL/GenBank/DDBJ databases">
        <title>Complete sequence of Algoriphagus sp. M8-2.</title>
        <authorList>
            <person name="Shintani M."/>
        </authorList>
    </citation>
    <scope>NUCLEOTIDE SEQUENCE [LARGE SCALE GENOMIC DNA]</scope>
    <source>
        <strain evidence="5">M8-2</strain>
    </source>
</reference>
<keyword evidence="5" id="KW-1185">Reference proteome</keyword>
<gene>
    <name evidence="4" type="ORF">AO498_13100</name>
</gene>
<dbReference type="SUPFAM" id="SSF50249">
    <property type="entry name" value="Nucleic acid-binding proteins"/>
    <property type="match status" value="1"/>
</dbReference>
<evidence type="ECO:0000313" key="5">
    <source>
        <dbReference type="Proteomes" id="UP000073816"/>
    </source>
</evidence>
<dbReference type="AlphaFoldDB" id="A0A142EQH3"/>
<comment type="subunit">
    <text evidence="2">Homotetramer.</text>
</comment>